<dbReference type="InterPro" id="IPR004063">
    <property type="entry name" value="EDG5_rcpt"/>
</dbReference>
<comment type="similarity">
    <text evidence="11">Belongs to the G-protein coupled receptor 1 family.</text>
</comment>
<gene>
    <name evidence="15" type="ORF">ASZ78_006111</name>
</gene>
<evidence type="ECO:0000313" key="15">
    <source>
        <dbReference type="EMBL" id="OXB52529.1"/>
    </source>
</evidence>
<evidence type="ECO:0000256" key="8">
    <source>
        <dbReference type="ARBA" id="ARBA00023180"/>
    </source>
</evidence>
<feature type="disulfide bond" evidence="10">
    <location>
        <begin position="258"/>
        <end position="263"/>
    </location>
</feature>
<comment type="caution">
    <text evidence="15">The sequence shown here is derived from an EMBL/GenBank/DDBJ whole genome shotgun (WGS) entry which is preliminary data.</text>
</comment>
<keyword evidence="4 13" id="KW-1133">Transmembrane helix</keyword>
<keyword evidence="8" id="KW-0325">Glycoprotein</keyword>
<evidence type="ECO:0000256" key="1">
    <source>
        <dbReference type="ARBA" id="ARBA00004651"/>
    </source>
</evidence>
<evidence type="ECO:0000256" key="6">
    <source>
        <dbReference type="ARBA" id="ARBA00023136"/>
    </source>
</evidence>
<feature type="transmembrane region" description="Helical" evidence="13">
    <location>
        <begin position="189"/>
        <end position="208"/>
    </location>
</feature>
<feature type="transmembrane region" description="Helical" evidence="13">
    <location>
        <begin position="229"/>
        <end position="251"/>
    </location>
</feature>
<feature type="transmembrane region" description="Helical" evidence="13">
    <location>
        <begin position="67"/>
        <end position="90"/>
    </location>
</feature>
<keyword evidence="7 11" id="KW-0675">Receptor</keyword>
<feature type="transmembrane region" description="Helical" evidence="13">
    <location>
        <begin position="110"/>
        <end position="127"/>
    </location>
</feature>
<dbReference type="AlphaFoldDB" id="A0A226MBX0"/>
<evidence type="ECO:0000256" key="11">
    <source>
        <dbReference type="RuleBase" id="RU000688"/>
    </source>
</evidence>
<dbReference type="STRING" id="9009.A0A226MBX0"/>
<organism evidence="15 16">
    <name type="scientific">Callipepla squamata</name>
    <name type="common">Scaled quail</name>
    <dbReference type="NCBI Taxonomy" id="9009"/>
    <lineage>
        <taxon>Eukaryota</taxon>
        <taxon>Metazoa</taxon>
        <taxon>Chordata</taxon>
        <taxon>Craniata</taxon>
        <taxon>Vertebrata</taxon>
        <taxon>Euteleostomi</taxon>
        <taxon>Archelosauria</taxon>
        <taxon>Archosauria</taxon>
        <taxon>Dinosauria</taxon>
        <taxon>Saurischia</taxon>
        <taxon>Theropoda</taxon>
        <taxon>Coelurosauria</taxon>
        <taxon>Aves</taxon>
        <taxon>Neognathae</taxon>
        <taxon>Galloanserae</taxon>
        <taxon>Galliformes</taxon>
        <taxon>Odontophoridae</taxon>
        <taxon>Callipepla</taxon>
    </lineage>
</organism>
<evidence type="ECO:0000256" key="9">
    <source>
        <dbReference type="ARBA" id="ARBA00023224"/>
    </source>
</evidence>
<dbReference type="Proteomes" id="UP000198323">
    <property type="component" value="Unassembled WGS sequence"/>
</dbReference>
<proteinExistence type="inferred from homology"/>
<evidence type="ECO:0000256" key="2">
    <source>
        <dbReference type="ARBA" id="ARBA00022475"/>
    </source>
</evidence>
<dbReference type="SUPFAM" id="SSF81321">
    <property type="entry name" value="Family A G protein-coupled receptor-like"/>
    <property type="match status" value="1"/>
</dbReference>
<keyword evidence="2" id="KW-1003">Cell membrane</keyword>
<keyword evidence="10" id="KW-1015">Disulfide bond</keyword>
<feature type="region of interest" description="Disordered" evidence="12">
    <location>
        <begin position="328"/>
        <end position="349"/>
    </location>
</feature>
<dbReference type="GO" id="GO:0005886">
    <property type="term" value="C:plasma membrane"/>
    <property type="evidence" value="ECO:0007669"/>
    <property type="project" value="UniProtKB-SubCell"/>
</dbReference>
<evidence type="ECO:0000256" key="12">
    <source>
        <dbReference type="SAM" id="MobiDB-lite"/>
    </source>
</evidence>
<accession>A0A226MBX0</accession>
<name>A0A226MBX0_CALSU</name>
<keyword evidence="6 13" id="KW-0472">Membrane</keyword>
<dbReference type="OrthoDB" id="10051098at2759"/>
<dbReference type="Pfam" id="PF00001">
    <property type="entry name" value="7tm_1"/>
    <property type="match status" value="1"/>
</dbReference>
<feature type="transmembrane region" description="Helical" evidence="13">
    <location>
        <begin position="271"/>
        <end position="289"/>
    </location>
</feature>
<keyword evidence="16" id="KW-1185">Reference proteome</keyword>
<evidence type="ECO:0000256" key="5">
    <source>
        <dbReference type="ARBA" id="ARBA00023040"/>
    </source>
</evidence>
<dbReference type="InterPro" id="IPR004061">
    <property type="entry name" value="S1P_rcpt"/>
</dbReference>
<feature type="transmembrane region" description="Helical" evidence="13">
    <location>
        <begin position="148"/>
        <end position="169"/>
    </location>
</feature>
<dbReference type="PRINTS" id="PR00237">
    <property type="entry name" value="GPCRRHODOPSN"/>
</dbReference>
<keyword evidence="9 11" id="KW-0807">Transducer</keyword>
<dbReference type="InterPro" id="IPR000276">
    <property type="entry name" value="GPCR_Rhodpsn"/>
</dbReference>
<evidence type="ECO:0000313" key="16">
    <source>
        <dbReference type="Proteomes" id="UP000198323"/>
    </source>
</evidence>
<dbReference type="GO" id="GO:0038036">
    <property type="term" value="F:sphingosine-1-phosphate receptor activity"/>
    <property type="evidence" value="ECO:0007669"/>
    <property type="project" value="InterPro"/>
</dbReference>
<protein>
    <recommendedName>
        <fullName evidence="14">G-protein coupled receptors family 1 profile domain-containing protein</fullName>
    </recommendedName>
</protein>
<comment type="subcellular location">
    <subcellularLocation>
        <location evidence="1">Cell membrane</location>
        <topology evidence="1">Multi-pass membrane protein</topology>
    </subcellularLocation>
</comment>
<evidence type="ECO:0000256" key="3">
    <source>
        <dbReference type="ARBA" id="ARBA00022692"/>
    </source>
</evidence>
<evidence type="ECO:0000259" key="14">
    <source>
        <dbReference type="PROSITE" id="PS50262"/>
    </source>
</evidence>
<evidence type="ECO:0000256" key="4">
    <source>
        <dbReference type="ARBA" id="ARBA00022989"/>
    </source>
</evidence>
<feature type="disulfide bond" evidence="10">
    <location>
        <begin position="171"/>
        <end position="178"/>
    </location>
</feature>
<feature type="domain" description="G-protein coupled receptors family 1 profile" evidence="14">
    <location>
        <begin position="49"/>
        <end position="287"/>
    </location>
</feature>
<dbReference type="PRINTS" id="PR01523">
    <property type="entry name" value="S1PRECEPTOR"/>
</dbReference>
<dbReference type="EMBL" id="MCFN01002794">
    <property type="protein sequence ID" value="OXB52529.1"/>
    <property type="molecule type" value="Genomic_DNA"/>
</dbReference>
<dbReference type="InterPro" id="IPR017452">
    <property type="entry name" value="GPCR_Rhodpsn_7TM"/>
</dbReference>
<dbReference type="PRINTS" id="PR01525">
    <property type="entry name" value="EDG5RECEPTOR"/>
</dbReference>
<reference evidence="15 16" key="1">
    <citation type="submission" date="2016-07" db="EMBL/GenBank/DDBJ databases">
        <title>Disparate Historic Effective Population Sizes Predicted by Modern Levels of Genome Diversity for the Scaled Quail (Callipepla squamata) and the Northern Bobwhite (Colinus virginianus): Inferences from First and Second Generation Draft Genome Assemblies for Sympatric New World Quail.</title>
        <authorList>
            <person name="Oldeschulte D.L."/>
            <person name="Halley Y.A."/>
            <person name="Bhattarai E.K."/>
            <person name="Brashear W.A."/>
            <person name="Hill J."/>
            <person name="Metz R.P."/>
            <person name="Johnson C.D."/>
            <person name="Rollins D."/>
            <person name="Peterson M.J."/>
            <person name="Bickhart D.M."/>
            <person name="Decker J.E."/>
            <person name="Seabury C.M."/>
        </authorList>
    </citation>
    <scope>NUCLEOTIDE SEQUENCE [LARGE SCALE GENOMIC DNA]</scope>
    <source>
        <strain evidence="15 16">Texas</strain>
        <tissue evidence="15">Leg muscle</tissue>
    </source>
</reference>
<dbReference type="PROSITE" id="PS00237">
    <property type="entry name" value="G_PROTEIN_RECEP_F1_1"/>
    <property type="match status" value="1"/>
</dbReference>
<dbReference type="Gene3D" id="1.20.1070.10">
    <property type="entry name" value="Rhodopsin 7-helix transmembrane proteins"/>
    <property type="match status" value="1"/>
</dbReference>
<dbReference type="PROSITE" id="PS50262">
    <property type="entry name" value="G_PROTEIN_RECEP_F1_2"/>
    <property type="match status" value="1"/>
</dbReference>
<feature type="transmembrane region" description="Helical" evidence="13">
    <location>
        <begin position="34"/>
        <end position="55"/>
    </location>
</feature>
<keyword evidence="5 11" id="KW-0297">G-protein coupled receptor</keyword>
<dbReference type="SMART" id="SM01381">
    <property type="entry name" value="7TM_GPCR_Srsx"/>
    <property type="match status" value="1"/>
</dbReference>
<evidence type="ECO:0000256" key="10">
    <source>
        <dbReference type="PIRSR" id="PIRSR604061-50"/>
    </source>
</evidence>
<sequence>MGSIYKEYFNPAKIREHYNYTKEGADGAGSSHGAVSALTVAVCCLIVLENLLVLISVCRNQKLHSPMYIFIGNLAFSDLLAGLAFMANILLSGAATFRLTPLQWFVREGTAFATLAASVFSLLAIAIERHVAVTRVKVYGGGTSCRMVLLIGACWLVAAAVGSLPVMGWNCISDLRDCSTVLPLYSKRYVLFVVTIFTLILLAIVGLYGRIYCIVRSSHADIASAQTLALLKTVTIVLGAFIVCWLPAFVILLLDASCPLRSCRVLYRANYFFAFATLNSAANPVIYTLRSKEMRREFRRVLCCCGAGRGAQPPGRCAVPLRSSSSLERCGQKPAPPASPVTRECTTSV</sequence>
<evidence type="ECO:0000256" key="13">
    <source>
        <dbReference type="SAM" id="Phobius"/>
    </source>
</evidence>
<dbReference type="PANTHER" id="PTHR22750">
    <property type="entry name" value="G-PROTEIN COUPLED RECEPTOR"/>
    <property type="match status" value="1"/>
</dbReference>
<keyword evidence="3 11" id="KW-0812">Transmembrane</keyword>
<evidence type="ECO:0000256" key="7">
    <source>
        <dbReference type="ARBA" id="ARBA00023170"/>
    </source>
</evidence>